<gene>
    <name evidence="1" type="ORF">Pint_05461</name>
</gene>
<accession>A0ACC0Z6K3</accession>
<dbReference type="EMBL" id="CM047738">
    <property type="protein sequence ID" value="KAJ0046800.1"/>
    <property type="molecule type" value="Genomic_DNA"/>
</dbReference>
<sequence>MQMLSKIILNQGTFIFALMTYRHVVAAFSVAPFAIFLERGIISKLNLSVWFWLFINALTGITAAMGLYYYGLRDTTATYAINYLNLLPVITFVLSTILRIEKLRLNSKEGKFKILGAILCAGGAVTSSVYKGKSFDIFHNNLNTKLTENVIPKAHWTRGSLLLVGSCLSYASWYIVQVKLLKVFPFKYSATMFTCIIAALQALVIGLCLHTDMPSWRLAWDLELITIFYSGTLATAATFCLVSRAIAKRGPTYPPMFNPLSLIFVAVLDALLLGQDITLGILLGSFLIIAGLYSFLWAKSKEFTQKNAQGEEALPTTLDKAIVISDVQLDSTHH</sequence>
<dbReference type="Proteomes" id="UP001163603">
    <property type="component" value="Chromosome 3"/>
</dbReference>
<evidence type="ECO:0000313" key="2">
    <source>
        <dbReference type="Proteomes" id="UP001163603"/>
    </source>
</evidence>
<proteinExistence type="predicted"/>
<name>A0ACC0Z6K3_9ROSI</name>
<organism evidence="1 2">
    <name type="scientific">Pistacia integerrima</name>
    <dbReference type="NCBI Taxonomy" id="434235"/>
    <lineage>
        <taxon>Eukaryota</taxon>
        <taxon>Viridiplantae</taxon>
        <taxon>Streptophyta</taxon>
        <taxon>Embryophyta</taxon>
        <taxon>Tracheophyta</taxon>
        <taxon>Spermatophyta</taxon>
        <taxon>Magnoliopsida</taxon>
        <taxon>eudicotyledons</taxon>
        <taxon>Gunneridae</taxon>
        <taxon>Pentapetalae</taxon>
        <taxon>rosids</taxon>
        <taxon>malvids</taxon>
        <taxon>Sapindales</taxon>
        <taxon>Anacardiaceae</taxon>
        <taxon>Pistacia</taxon>
    </lineage>
</organism>
<reference evidence="2" key="1">
    <citation type="journal article" date="2023" name="G3 (Bethesda)">
        <title>Genome assembly and association tests identify interacting loci associated with vigor, precocity, and sex in interspecific pistachio rootstocks.</title>
        <authorList>
            <person name="Palmer W."/>
            <person name="Jacygrad E."/>
            <person name="Sagayaradj S."/>
            <person name="Cavanaugh K."/>
            <person name="Han R."/>
            <person name="Bertier L."/>
            <person name="Beede B."/>
            <person name="Kafkas S."/>
            <person name="Golino D."/>
            <person name="Preece J."/>
            <person name="Michelmore R."/>
        </authorList>
    </citation>
    <scope>NUCLEOTIDE SEQUENCE [LARGE SCALE GENOMIC DNA]</scope>
</reference>
<comment type="caution">
    <text evidence="1">The sequence shown here is derived from an EMBL/GenBank/DDBJ whole genome shotgun (WGS) entry which is preliminary data.</text>
</comment>
<keyword evidence="2" id="KW-1185">Reference proteome</keyword>
<protein>
    <submittedName>
        <fullName evidence="1">Uncharacterized protein</fullName>
    </submittedName>
</protein>
<evidence type="ECO:0000313" key="1">
    <source>
        <dbReference type="EMBL" id="KAJ0046800.1"/>
    </source>
</evidence>